<sequence>MAPSHRHEGDRLSALPDKRRWRVLSHLESDEAVRTSGLARRWRRVHEGFPVVHLVDTKTGERNRRFGELKVCYDHQVTSAIMGKGAETPIRVLHLDAFYPPYNLLDQWIVTAVSSGVEDLDVELRADLGPSPGNGLGREKFLSLHI</sequence>
<dbReference type="SUPFAM" id="SSF81383">
    <property type="entry name" value="F-box domain"/>
    <property type="match status" value="1"/>
</dbReference>
<dbReference type="EMBL" id="KD048562">
    <property type="protein sequence ID" value="EMS65067.1"/>
    <property type="molecule type" value="Genomic_DNA"/>
</dbReference>
<evidence type="ECO:0008006" key="2">
    <source>
        <dbReference type="Google" id="ProtNLM"/>
    </source>
</evidence>
<protein>
    <recommendedName>
        <fullName evidence="2">F-box domain-containing protein</fullName>
    </recommendedName>
</protein>
<dbReference type="InterPro" id="IPR053197">
    <property type="entry name" value="F-box_SCFL_complex_component"/>
</dbReference>
<dbReference type="PANTHER" id="PTHR34223">
    <property type="entry name" value="OS11G0201299 PROTEIN"/>
    <property type="match status" value="1"/>
</dbReference>
<name>M7ZYE7_TRIUA</name>
<dbReference type="InterPro" id="IPR036047">
    <property type="entry name" value="F-box-like_dom_sf"/>
</dbReference>
<evidence type="ECO:0000313" key="1">
    <source>
        <dbReference type="EMBL" id="EMS65067.1"/>
    </source>
</evidence>
<dbReference type="AlphaFoldDB" id="M7ZYE7"/>
<dbReference type="PANTHER" id="PTHR34223:SF51">
    <property type="entry name" value="OS06G0556300 PROTEIN"/>
    <property type="match status" value="1"/>
</dbReference>
<accession>M7ZYE7</accession>
<dbReference type="eggNOG" id="ENOG502RZR2">
    <property type="taxonomic scope" value="Eukaryota"/>
</dbReference>
<proteinExistence type="predicted"/>
<organism evidence="1">
    <name type="scientific">Triticum urartu</name>
    <name type="common">Red wild einkorn</name>
    <name type="synonym">Crithodium urartu</name>
    <dbReference type="NCBI Taxonomy" id="4572"/>
    <lineage>
        <taxon>Eukaryota</taxon>
        <taxon>Viridiplantae</taxon>
        <taxon>Streptophyta</taxon>
        <taxon>Embryophyta</taxon>
        <taxon>Tracheophyta</taxon>
        <taxon>Spermatophyta</taxon>
        <taxon>Magnoliopsida</taxon>
        <taxon>Liliopsida</taxon>
        <taxon>Poales</taxon>
        <taxon>Poaceae</taxon>
        <taxon>BOP clade</taxon>
        <taxon>Pooideae</taxon>
        <taxon>Triticodae</taxon>
        <taxon>Triticeae</taxon>
        <taxon>Triticinae</taxon>
        <taxon>Triticum</taxon>
    </lineage>
</organism>
<reference evidence="1" key="1">
    <citation type="journal article" date="2013" name="Nature">
        <title>Draft genome of the wheat A-genome progenitor Triticum urartu.</title>
        <authorList>
            <person name="Ling H.Q."/>
            <person name="Zhao S."/>
            <person name="Liu D."/>
            <person name="Wang J."/>
            <person name="Sun H."/>
            <person name="Zhang C."/>
            <person name="Fan H."/>
            <person name="Li D."/>
            <person name="Dong L."/>
            <person name="Tao Y."/>
            <person name="Gao C."/>
            <person name="Wu H."/>
            <person name="Li Y."/>
            <person name="Cui Y."/>
            <person name="Guo X."/>
            <person name="Zheng S."/>
            <person name="Wang B."/>
            <person name="Yu K."/>
            <person name="Liang Q."/>
            <person name="Yang W."/>
            <person name="Lou X."/>
            <person name="Chen J."/>
            <person name="Feng M."/>
            <person name="Jian J."/>
            <person name="Zhang X."/>
            <person name="Luo G."/>
            <person name="Jiang Y."/>
            <person name="Liu J."/>
            <person name="Wang Z."/>
            <person name="Sha Y."/>
            <person name="Zhang B."/>
            <person name="Wu H."/>
            <person name="Tang D."/>
            <person name="Shen Q."/>
            <person name="Xue P."/>
            <person name="Zou S."/>
            <person name="Wang X."/>
            <person name="Liu X."/>
            <person name="Wang F."/>
            <person name="Yang Y."/>
            <person name="An X."/>
            <person name="Dong Z."/>
            <person name="Zhang K."/>
            <person name="Zhang X."/>
            <person name="Luo M.C."/>
            <person name="Dvorak J."/>
            <person name="Tong Y."/>
            <person name="Wang J."/>
            <person name="Yang H."/>
            <person name="Li Z."/>
            <person name="Wang D."/>
            <person name="Zhang A."/>
            <person name="Wang J."/>
        </authorList>
    </citation>
    <scope>NUCLEOTIDE SEQUENCE</scope>
</reference>
<gene>
    <name evidence="1" type="ORF">TRIUR3_03345</name>
</gene>